<accession>A0A225W5Y6</accession>
<evidence type="ECO:0000313" key="2">
    <source>
        <dbReference type="Proteomes" id="UP000198211"/>
    </source>
</evidence>
<name>A0A225W5Y6_9STRA</name>
<comment type="caution">
    <text evidence="1">The sequence shown here is derived from an EMBL/GenBank/DDBJ whole genome shotgun (WGS) entry which is preliminary data.</text>
</comment>
<dbReference type="AlphaFoldDB" id="A0A225W5Y6"/>
<proteinExistence type="predicted"/>
<reference evidence="2" key="1">
    <citation type="submission" date="2017-03" db="EMBL/GenBank/DDBJ databases">
        <title>Phytopthora megakarya and P. palmivora, two closely related causual agents of cacao black pod achieved similar genome size and gene model numbers by different mechanisms.</title>
        <authorList>
            <person name="Ali S."/>
            <person name="Shao J."/>
            <person name="Larry D.J."/>
            <person name="Kronmiller B."/>
            <person name="Shen D."/>
            <person name="Strem M.D."/>
            <person name="Melnick R.L."/>
            <person name="Guiltinan M.J."/>
            <person name="Tyler B.M."/>
            <person name="Meinhardt L.W."/>
            <person name="Bailey B.A."/>
        </authorList>
    </citation>
    <scope>NUCLEOTIDE SEQUENCE [LARGE SCALE GENOMIC DNA]</scope>
    <source>
        <strain evidence="2">zdho120</strain>
    </source>
</reference>
<dbReference type="EMBL" id="NBNE01001848">
    <property type="protein sequence ID" value="OWZ12437.1"/>
    <property type="molecule type" value="Genomic_DNA"/>
</dbReference>
<sequence length="74" mass="8243">MKKYVGIRSSYLVGRVCRMYLPKKLVSRTGEVRTRSDLYKLKRSLLATENEEDPSAGSEVGVADSRSVVCSTTL</sequence>
<keyword evidence="2" id="KW-1185">Reference proteome</keyword>
<evidence type="ECO:0000313" key="1">
    <source>
        <dbReference type="EMBL" id="OWZ12437.1"/>
    </source>
</evidence>
<protein>
    <submittedName>
        <fullName evidence="1">Uncharacterized protein</fullName>
    </submittedName>
</protein>
<gene>
    <name evidence="1" type="ORF">PHMEG_00014406</name>
</gene>
<dbReference type="Proteomes" id="UP000198211">
    <property type="component" value="Unassembled WGS sequence"/>
</dbReference>
<organism evidence="1 2">
    <name type="scientific">Phytophthora megakarya</name>
    <dbReference type="NCBI Taxonomy" id="4795"/>
    <lineage>
        <taxon>Eukaryota</taxon>
        <taxon>Sar</taxon>
        <taxon>Stramenopiles</taxon>
        <taxon>Oomycota</taxon>
        <taxon>Peronosporomycetes</taxon>
        <taxon>Peronosporales</taxon>
        <taxon>Peronosporaceae</taxon>
        <taxon>Phytophthora</taxon>
    </lineage>
</organism>